<dbReference type="Gene3D" id="1.25.40.20">
    <property type="entry name" value="Ankyrin repeat-containing domain"/>
    <property type="match status" value="2"/>
</dbReference>
<dbReference type="InterPro" id="IPR036770">
    <property type="entry name" value="Ankyrin_rpt-contain_sf"/>
</dbReference>
<comment type="caution">
    <text evidence="1">The sequence shown here is derived from an EMBL/GenBank/DDBJ whole genome shotgun (WGS) entry which is preliminary data.</text>
</comment>
<evidence type="ECO:0000313" key="2">
    <source>
        <dbReference type="Proteomes" id="UP000695562"/>
    </source>
</evidence>
<dbReference type="PANTHER" id="PTHR46586">
    <property type="entry name" value="ANKYRIN REPEAT-CONTAINING PROTEIN"/>
    <property type="match status" value="1"/>
</dbReference>
<dbReference type="OrthoDB" id="60283at2759"/>
<dbReference type="AlphaFoldDB" id="A0A8J4PWE3"/>
<evidence type="ECO:0000313" key="1">
    <source>
        <dbReference type="EMBL" id="KAF2074871.1"/>
    </source>
</evidence>
<accession>A0A8J4PWE3</accession>
<dbReference type="EMBL" id="AJWJ01000125">
    <property type="protein sequence ID" value="KAF2074871.1"/>
    <property type="molecule type" value="Genomic_DNA"/>
</dbReference>
<name>A0A8J4PWE3_9MYCE</name>
<dbReference type="SUPFAM" id="SSF48403">
    <property type="entry name" value="Ankyrin repeat"/>
    <property type="match status" value="1"/>
</dbReference>
<gene>
    <name evidence="1" type="ORF">CYY_003826</name>
</gene>
<keyword evidence="2" id="KW-1185">Reference proteome</keyword>
<proteinExistence type="predicted"/>
<reference evidence="1" key="1">
    <citation type="submission" date="2020-01" db="EMBL/GenBank/DDBJ databases">
        <title>Development of genomics and gene disruption for Polysphondylium violaceum indicates a role for the polyketide synthase stlB in stalk morphogenesis.</title>
        <authorList>
            <person name="Narita B."/>
            <person name="Kawabe Y."/>
            <person name="Kin K."/>
            <person name="Saito T."/>
            <person name="Gibbs R."/>
            <person name="Kuspa A."/>
            <person name="Muzny D."/>
            <person name="Queller D."/>
            <person name="Richards S."/>
            <person name="Strassman J."/>
            <person name="Sucgang R."/>
            <person name="Worley K."/>
            <person name="Schaap P."/>
        </authorList>
    </citation>
    <scope>NUCLEOTIDE SEQUENCE</scope>
    <source>
        <strain evidence="1">QSvi11</strain>
    </source>
</reference>
<dbReference type="InterPro" id="IPR052050">
    <property type="entry name" value="SecEffector_AnkRepeat"/>
</dbReference>
<dbReference type="PANTHER" id="PTHR46586:SF4">
    <property type="match status" value="1"/>
</dbReference>
<dbReference type="Proteomes" id="UP000695562">
    <property type="component" value="Unassembled WGS sequence"/>
</dbReference>
<protein>
    <recommendedName>
        <fullName evidence="3">Ankyrin repeat-containing protein</fullName>
    </recommendedName>
</protein>
<sequence>MKDRHALLREVFNHKFIKTLIFSFIERDNAQIKAYKYDDVVSLDWMVQNKQWALLRYKMNRLEYIHFDMGKSRELIFGIRDLDLFVKVYNRFKEFFVAFGRGVEYAARANNTRIVKYLVEKMPDNYERALEQCTLNKNLDLVRYIMDKSEKKKILKMPGIITTNLRTAIENKDVVMIKYLSQFNEAKQTEEYKVILLKIATATGSTEIFELVYRLYKAGVSEQWLLPSVPHYDLFVYLVVNFYKYIGEDLFFKLARATVQTRSYKSLLFLKQSNHLTPQIYKFVSNLMAVEAFREQDIDAYNMFANGVPCKMNTLSISSIKDALSNPARVKEFLKMGTSVTSYCFQKASSDPSTWETFMYLWECSKKEKMPLTTFISRKSTSITNRHIFLLEFLIEQDYNLQNEHWFWSVLAHNDENFAFINKFLSVYTISFPSKKDVLVGLSNAARYGAVANFKLIYNHLHQAGFINSNDIIQAYTNAIFYSHYDIVQFLVNSNAPHLNTMLGKCRTVGMAKLLLESGHSFTSYTIRDAVIGANISVLEFLLSALLDIPASASTYPMLEALKVSVQQNRVNHFKLLLAHYNGIKVGELVQEIGEHGNVDILKEFHNKCPSDLRSFASECLSKCIQNGHLFMMKYLISHFNRSLLNALDFESVLHYKYYHILEYFREPLMDYHSNISKLFNQAYLKEKDSIKIDGKFSHFIQKFIYNSQKKNNSPFFKKHMFD</sequence>
<evidence type="ECO:0008006" key="3">
    <source>
        <dbReference type="Google" id="ProtNLM"/>
    </source>
</evidence>
<organism evidence="1 2">
    <name type="scientific">Polysphondylium violaceum</name>
    <dbReference type="NCBI Taxonomy" id="133409"/>
    <lineage>
        <taxon>Eukaryota</taxon>
        <taxon>Amoebozoa</taxon>
        <taxon>Evosea</taxon>
        <taxon>Eumycetozoa</taxon>
        <taxon>Dictyostelia</taxon>
        <taxon>Dictyosteliales</taxon>
        <taxon>Dictyosteliaceae</taxon>
        <taxon>Polysphondylium</taxon>
    </lineage>
</organism>